<evidence type="ECO:0000259" key="1">
    <source>
        <dbReference type="Pfam" id="PF13966"/>
    </source>
</evidence>
<reference evidence="2 3" key="1">
    <citation type="journal article" date="2020" name="BMC Genomics">
        <title>Intraspecific diversification of the crop wild relative Brassica cretica Lam. using demographic model selection.</title>
        <authorList>
            <person name="Kioukis A."/>
            <person name="Michalopoulou V.A."/>
            <person name="Briers L."/>
            <person name="Pirintsos S."/>
            <person name="Studholme D.J."/>
            <person name="Pavlidis P."/>
            <person name="Sarris P.F."/>
        </authorList>
    </citation>
    <scope>NUCLEOTIDE SEQUENCE [LARGE SCALE GENOMIC DNA]</scope>
    <source>
        <strain evidence="3">cv. PFS-1207/04</strain>
    </source>
</reference>
<dbReference type="Proteomes" id="UP000266723">
    <property type="component" value="Unassembled WGS sequence"/>
</dbReference>
<sequence>MMCVTSGSNSSKKEQNEQLTVYQLSTVIGPAGPRVLRIMENAMVSDAISGSSWSSTTWEVLRPRQEKKDWVDVVWFKGAVPKHCFTMWVTNYDRLPTRSRLAGWGMLVSAECAFCSRFDETRDHLMLTCEYST</sequence>
<gene>
    <name evidence="2" type="ORF">DY000_02059606</name>
</gene>
<organism evidence="2 3">
    <name type="scientific">Brassica cretica</name>
    <name type="common">Mustard</name>
    <dbReference type="NCBI Taxonomy" id="69181"/>
    <lineage>
        <taxon>Eukaryota</taxon>
        <taxon>Viridiplantae</taxon>
        <taxon>Streptophyta</taxon>
        <taxon>Embryophyta</taxon>
        <taxon>Tracheophyta</taxon>
        <taxon>Spermatophyta</taxon>
        <taxon>Magnoliopsida</taxon>
        <taxon>eudicotyledons</taxon>
        <taxon>Gunneridae</taxon>
        <taxon>Pentapetalae</taxon>
        <taxon>rosids</taxon>
        <taxon>malvids</taxon>
        <taxon>Brassicales</taxon>
        <taxon>Brassicaceae</taxon>
        <taxon>Brassiceae</taxon>
        <taxon>Brassica</taxon>
    </lineage>
</organism>
<dbReference type="InterPro" id="IPR026960">
    <property type="entry name" value="RVT-Znf"/>
</dbReference>
<evidence type="ECO:0000313" key="3">
    <source>
        <dbReference type="Proteomes" id="UP000266723"/>
    </source>
</evidence>
<proteinExistence type="predicted"/>
<name>A0ABQ7AV51_BRACR</name>
<dbReference type="EMBL" id="QGKV02001556">
    <property type="protein sequence ID" value="KAF3517994.1"/>
    <property type="molecule type" value="Genomic_DNA"/>
</dbReference>
<evidence type="ECO:0000313" key="2">
    <source>
        <dbReference type="EMBL" id="KAF3517994.1"/>
    </source>
</evidence>
<protein>
    <recommendedName>
        <fullName evidence="1">Reverse transcriptase zinc-binding domain-containing protein</fullName>
    </recommendedName>
</protein>
<feature type="domain" description="Reverse transcriptase zinc-binding" evidence="1">
    <location>
        <begin position="55"/>
        <end position="132"/>
    </location>
</feature>
<comment type="caution">
    <text evidence="2">The sequence shown here is derived from an EMBL/GenBank/DDBJ whole genome shotgun (WGS) entry which is preliminary data.</text>
</comment>
<accession>A0ABQ7AV51</accession>
<keyword evidence="3" id="KW-1185">Reference proteome</keyword>
<dbReference type="Pfam" id="PF13966">
    <property type="entry name" value="zf-RVT"/>
    <property type="match status" value="1"/>
</dbReference>